<dbReference type="GO" id="GO:0004252">
    <property type="term" value="F:serine-type endopeptidase activity"/>
    <property type="evidence" value="ECO:0007669"/>
    <property type="project" value="InterPro"/>
</dbReference>
<dbReference type="InterPro" id="IPR035952">
    <property type="entry name" value="Rhomboid-like_sf"/>
</dbReference>
<dbReference type="OMA" id="TSPQHCW"/>
<evidence type="ECO:0000313" key="10">
    <source>
        <dbReference type="Proteomes" id="UP000001593"/>
    </source>
</evidence>
<feature type="domain" description="Peptidase S54 rhomboid" evidence="8">
    <location>
        <begin position="263"/>
        <end position="400"/>
    </location>
</feature>
<feature type="transmembrane region" description="Helical" evidence="7">
    <location>
        <begin position="384"/>
        <end position="402"/>
    </location>
</feature>
<dbReference type="InterPro" id="IPR051512">
    <property type="entry name" value="Inactive_Rhomboid"/>
</dbReference>
<dbReference type="Pfam" id="PF01694">
    <property type="entry name" value="Rhomboid"/>
    <property type="match status" value="1"/>
</dbReference>
<reference evidence="9 10" key="1">
    <citation type="journal article" date="2007" name="Science">
        <title>Sea anemone genome reveals ancestral eumetazoan gene repertoire and genomic organization.</title>
        <authorList>
            <person name="Putnam N.H."/>
            <person name="Srivastava M."/>
            <person name="Hellsten U."/>
            <person name="Dirks B."/>
            <person name="Chapman J."/>
            <person name="Salamov A."/>
            <person name="Terry A."/>
            <person name="Shapiro H."/>
            <person name="Lindquist E."/>
            <person name="Kapitonov V.V."/>
            <person name="Jurka J."/>
            <person name="Genikhovich G."/>
            <person name="Grigoriev I.V."/>
            <person name="Lucas S.M."/>
            <person name="Steele R.E."/>
            <person name="Finnerty J.R."/>
            <person name="Technau U."/>
            <person name="Martindale M.Q."/>
            <person name="Rokhsar D.S."/>
        </authorList>
    </citation>
    <scope>NUCLEOTIDE SEQUENCE [LARGE SCALE GENOMIC DNA]</scope>
    <source>
        <strain evidence="10">CH2 X CH6</strain>
    </source>
</reference>
<feature type="transmembrane region" description="Helical" evidence="7">
    <location>
        <begin position="325"/>
        <end position="345"/>
    </location>
</feature>
<evidence type="ECO:0000256" key="1">
    <source>
        <dbReference type="ARBA" id="ARBA00004477"/>
    </source>
</evidence>
<evidence type="ECO:0000313" key="9">
    <source>
        <dbReference type="EMBL" id="EDO49108.1"/>
    </source>
</evidence>
<dbReference type="eggNOG" id="KOG2290">
    <property type="taxonomic scope" value="Eukaryota"/>
</dbReference>
<keyword evidence="10" id="KW-1185">Reference proteome</keyword>
<evidence type="ECO:0000256" key="4">
    <source>
        <dbReference type="ARBA" id="ARBA00022824"/>
    </source>
</evidence>
<gene>
    <name evidence="9" type="ORF">NEMVEDRAFT_v1g196935</name>
</gene>
<dbReference type="PANTHER" id="PTHR45965:SF3">
    <property type="entry name" value="INACTIVE RHOMBOID PROTEIN 1"/>
    <property type="match status" value="1"/>
</dbReference>
<keyword evidence="4" id="KW-0256">Endoplasmic reticulum</keyword>
<feature type="transmembrane region" description="Helical" evidence="7">
    <location>
        <begin position="51"/>
        <end position="72"/>
    </location>
</feature>
<evidence type="ECO:0000256" key="5">
    <source>
        <dbReference type="ARBA" id="ARBA00022989"/>
    </source>
</evidence>
<dbReference type="InParanoid" id="A7RGT3"/>
<name>A7RGT3_NEMVE</name>
<dbReference type="AlphaFoldDB" id="A7RGT3"/>
<dbReference type="HOGENOM" id="CLU_011531_3_1_1"/>
<dbReference type="EMBL" id="DS469510">
    <property type="protein sequence ID" value="EDO49108.1"/>
    <property type="molecule type" value="Genomic_DNA"/>
</dbReference>
<evidence type="ECO:0000256" key="7">
    <source>
        <dbReference type="SAM" id="Phobius"/>
    </source>
</evidence>
<evidence type="ECO:0000259" key="8">
    <source>
        <dbReference type="Pfam" id="PF01694"/>
    </source>
</evidence>
<evidence type="ECO:0000256" key="3">
    <source>
        <dbReference type="ARBA" id="ARBA00022692"/>
    </source>
</evidence>
<organism evidence="9 10">
    <name type="scientific">Nematostella vectensis</name>
    <name type="common">Starlet sea anemone</name>
    <dbReference type="NCBI Taxonomy" id="45351"/>
    <lineage>
        <taxon>Eukaryota</taxon>
        <taxon>Metazoa</taxon>
        <taxon>Cnidaria</taxon>
        <taxon>Anthozoa</taxon>
        <taxon>Hexacorallia</taxon>
        <taxon>Actiniaria</taxon>
        <taxon>Edwardsiidae</taxon>
        <taxon>Nematostella</taxon>
    </lineage>
</organism>
<sequence length="456" mass="51356">MVPKVCLKIPQPQLSYPVKDNNRGLAEIKRRATKVSPGILVHTPRQLNEQFWPIFTCMHLLVIVFMVTWATYNNGFTALTFTPSYQTEAEEITLTGPQNITSRTPANPWLGQPAEHLIGLGGLFPPCMRQDYRIDYHYSRGVGDMLFTGEEKLGCCEMQSVNAAATVTKDRCVLDGAVWRPVRCSKRGLGENFVAHIIRPCCTGLDGSCHMTSPQHCWFVGGKFHLHAEHCYQVNCLEHLCYLGNPPTTPEYQDTPKLPPSYHQWWRFLTTVYIPQGVVDGVIILSLELPFSWTLERKLGWLRLLLVHMSAGAGGHLMGSLFSKFTSILTGGGPSLAGILAVHLVHHLEIWGLRPKLSKYTFCWTLSVLTLAFLGTIPHLSNHANVWGFVVGFLLAMIYIPFQWVKRICLLRIICLVILIFGFMCSLMFFYEVQPSEPCSLCMYIDCVPYISGICD</sequence>
<evidence type="ECO:0000256" key="6">
    <source>
        <dbReference type="ARBA" id="ARBA00023136"/>
    </source>
</evidence>
<keyword evidence="3 7" id="KW-0812">Transmembrane</keyword>
<keyword evidence="6 7" id="KW-0472">Membrane</keyword>
<dbReference type="GO" id="GO:0005789">
    <property type="term" value="C:endoplasmic reticulum membrane"/>
    <property type="evidence" value="ECO:0007669"/>
    <property type="project" value="UniProtKB-SubCell"/>
</dbReference>
<proteinExistence type="inferred from homology"/>
<evidence type="ECO:0000256" key="2">
    <source>
        <dbReference type="ARBA" id="ARBA00009045"/>
    </source>
</evidence>
<dbReference type="PANTHER" id="PTHR45965">
    <property type="entry name" value="INACTIVE RHOMBOID PROTEIN"/>
    <property type="match status" value="1"/>
</dbReference>
<feature type="transmembrane region" description="Helical" evidence="7">
    <location>
        <begin position="357"/>
        <end position="378"/>
    </location>
</feature>
<dbReference type="Proteomes" id="UP000001593">
    <property type="component" value="Unassembled WGS sequence"/>
</dbReference>
<comment type="similarity">
    <text evidence="2">Belongs to the peptidase S54 family.</text>
</comment>
<dbReference type="Gene3D" id="1.20.1540.10">
    <property type="entry name" value="Rhomboid-like"/>
    <property type="match status" value="1"/>
</dbReference>
<feature type="transmembrane region" description="Helical" evidence="7">
    <location>
        <begin position="409"/>
        <end position="431"/>
    </location>
</feature>
<dbReference type="InterPro" id="IPR022764">
    <property type="entry name" value="Peptidase_S54_rhomboid_dom"/>
</dbReference>
<keyword evidence="5 7" id="KW-1133">Transmembrane helix</keyword>
<dbReference type="PhylomeDB" id="A7RGT3"/>
<dbReference type="SUPFAM" id="SSF144091">
    <property type="entry name" value="Rhomboid-like"/>
    <property type="match status" value="1"/>
</dbReference>
<accession>A7RGT3</accession>
<comment type="subcellular location">
    <subcellularLocation>
        <location evidence="1">Endoplasmic reticulum membrane</location>
        <topology evidence="1">Multi-pass membrane protein</topology>
    </subcellularLocation>
</comment>
<protein>
    <recommendedName>
        <fullName evidence="8">Peptidase S54 rhomboid domain-containing protein</fullName>
    </recommendedName>
</protein>